<dbReference type="Gene3D" id="3.30.70.1290">
    <property type="entry name" value="Transposase IS200-like"/>
    <property type="match status" value="1"/>
</dbReference>
<gene>
    <name evidence="2" type="ORF">Spa11_07620</name>
</gene>
<dbReference type="InterPro" id="IPR052715">
    <property type="entry name" value="RAYT_transposase"/>
</dbReference>
<evidence type="ECO:0000313" key="2">
    <source>
        <dbReference type="EMBL" id="QDV72583.1"/>
    </source>
</evidence>
<keyword evidence="3" id="KW-1185">Reference proteome</keyword>
<dbReference type="PANTHER" id="PTHR36966">
    <property type="entry name" value="REP-ASSOCIATED TYROSINE TRANSPOSASE"/>
    <property type="match status" value="1"/>
</dbReference>
<dbReference type="Pfam" id="PF01797">
    <property type="entry name" value="Y1_Tnp"/>
    <property type="match status" value="1"/>
</dbReference>
<dbReference type="RefSeq" id="WP_197529713.1">
    <property type="nucleotide sequence ID" value="NZ_CP036349.1"/>
</dbReference>
<dbReference type="InterPro" id="IPR036515">
    <property type="entry name" value="Transposase_17_sf"/>
</dbReference>
<dbReference type="Proteomes" id="UP000316426">
    <property type="component" value="Chromosome"/>
</dbReference>
<reference evidence="2 3" key="1">
    <citation type="submission" date="2019-02" db="EMBL/GenBank/DDBJ databases">
        <title>Deep-cultivation of Planctomycetes and their phenomic and genomic characterization uncovers novel biology.</title>
        <authorList>
            <person name="Wiegand S."/>
            <person name="Jogler M."/>
            <person name="Boedeker C."/>
            <person name="Pinto D."/>
            <person name="Vollmers J."/>
            <person name="Rivas-Marin E."/>
            <person name="Kohn T."/>
            <person name="Peeters S.H."/>
            <person name="Heuer A."/>
            <person name="Rast P."/>
            <person name="Oberbeckmann S."/>
            <person name="Bunk B."/>
            <person name="Jeske O."/>
            <person name="Meyerdierks A."/>
            <person name="Storesund J.E."/>
            <person name="Kallscheuer N."/>
            <person name="Luecker S."/>
            <person name="Lage O.M."/>
            <person name="Pohl T."/>
            <person name="Merkel B.J."/>
            <person name="Hornburger P."/>
            <person name="Mueller R.-W."/>
            <person name="Bruemmer F."/>
            <person name="Labrenz M."/>
            <person name="Spormann A.M."/>
            <person name="Op den Camp H."/>
            <person name="Overmann J."/>
            <person name="Amann R."/>
            <person name="Jetten M.S.M."/>
            <person name="Mascher T."/>
            <person name="Medema M.H."/>
            <person name="Devos D.P."/>
            <person name="Kaster A.-K."/>
            <person name="Ovreas L."/>
            <person name="Rohde M."/>
            <person name="Galperin M.Y."/>
            <person name="Jogler C."/>
        </authorList>
    </citation>
    <scope>NUCLEOTIDE SEQUENCE [LARGE SCALE GENOMIC DNA]</scope>
    <source>
        <strain evidence="2 3">Spa11</strain>
    </source>
</reference>
<dbReference type="SUPFAM" id="SSF143422">
    <property type="entry name" value="Transposase IS200-like"/>
    <property type="match status" value="1"/>
</dbReference>
<proteinExistence type="predicted"/>
<dbReference type="GO" id="GO:0006313">
    <property type="term" value="P:DNA transposition"/>
    <property type="evidence" value="ECO:0007669"/>
    <property type="project" value="InterPro"/>
</dbReference>
<dbReference type="GO" id="GO:0004803">
    <property type="term" value="F:transposase activity"/>
    <property type="evidence" value="ECO:0007669"/>
    <property type="project" value="InterPro"/>
</dbReference>
<dbReference type="PANTHER" id="PTHR36966:SF1">
    <property type="entry name" value="REP-ASSOCIATED TYROSINE TRANSPOSASE"/>
    <property type="match status" value="1"/>
</dbReference>
<feature type="domain" description="Transposase IS200-like" evidence="1">
    <location>
        <begin position="5"/>
        <end position="110"/>
    </location>
</feature>
<accession>A0A518K464</accession>
<protein>
    <submittedName>
        <fullName evidence="2">Transposase IS200 like protein</fullName>
    </submittedName>
</protein>
<sequence length="142" mass="16240">MVTKVFKDRQRLGSDSANAKILLGSLNHLRATDRIKLFAFCLMPDHLHVAFCLLPGEELSEVVRSFSKFTALQINRHRSKSGSVWQEGFHDRHCRDRDELVSLCEYIEHNPVRAGLADVASDWEFSSASLLGNGMLDREWWP</sequence>
<dbReference type="EMBL" id="CP036349">
    <property type="protein sequence ID" value="QDV72583.1"/>
    <property type="molecule type" value="Genomic_DNA"/>
</dbReference>
<organism evidence="2 3">
    <name type="scientific">Botrimarina mediterranea</name>
    <dbReference type="NCBI Taxonomy" id="2528022"/>
    <lineage>
        <taxon>Bacteria</taxon>
        <taxon>Pseudomonadati</taxon>
        <taxon>Planctomycetota</taxon>
        <taxon>Planctomycetia</taxon>
        <taxon>Pirellulales</taxon>
        <taxon>Lacipirellulaceae</taxon>
        <taxon>Botrimarina</taxon>
    </lineage>
</organism>
<evidence type="ECO:0000313" key="3">
    <source>
        <dbReference type="Proteomes" id="UP000316426"/>
    </source>
</evidence>
<dbReference type="KEGG" id="bmei:Spa11_07620"/>
<dbReference type="NCBIfam" id="NF047646">
    <property type="entry name" value="REP_Tyr_transpos"/>
    <property type="match status" value="1"/>
</dbReference>
<dbReference type="AlphaFoldDB" id="A0A518K464"/>
<dbReference type="GO" id="GO:0043565">
    <property type="term" value="F:sequence-specific DNA binding"/>
    <property type="evidence" value="ECO:0007669"/>
    <property type="project" value="TreeGrafter"/>
</dbReference>
<dbReference type="InterPro" id="IPR002686">
    <property type="entry name" value="Transposase_17"/>
</dbReference>
<dbReference type="SMART" id="SM01321">
    <property type="entry name" value="Y1_Tnp"/>
    <property type="match status" value="1"/>
</dbReference>
<evidence type="ECO:0000259" key="1">
    <source>
        <dbReference type="SMART" id="SM01321"/>
    </source>
</evidence>
<name>A0A518K464_9BACT</name>